<feature type="transmembrane region" description="Helical" evidence="1">
    <location>
        <begin position="343"/>
        <end position="362"/>
    </location>
</feature>
<dbReference type="OrthoDB" id="5851048at2759"/>
<feature type="transmembrane region" description="Helical" evidence="1">
    <location>
        <begin position="226"/>
        <end position="245"/>
    </location>
</feature>
<reference evidence="2" key="1">
    <citation type="submission" date="2020-10" db="EMBL/GenBank/DDBJ databases">
        <authorList>
            <person name="Kikuchi T."/>
        </authorList>
    </citation>
    <scope>NUCLEOTIDE SEQUENCE</scope>
    <source>
        <strain evidence="2">NKZ352</strain>
    </source>
</reference>
<feature type="transmembrane region" description="Helical" evidence="1">
    <location>
        <begin position="42"/>
        <end position="60"/>
    </location>
</feature>
<organism evidence="2 3">
    <name type="scientific">Caenorhabditis auriculariae</name>
    <dbReference type="NCBI Taxonomy" id="2777116"/>
    <lineage>
        <taxon>Eukaryota</taxon>
        <taxon>Metazoa</taxon>
        <taxon>Ecdysozoa</taxon>
        <taxon>Nematoda</taxon>
        <taxon>Chromadorea</taxon>
        <taxon>Rhabditida</taxon>
        <taxon>Rhabditina</taxon>
        <taxon>Rhabditomorpha</taxon>
        <taxon>Rhabditoidea</taxon>
        <taxon>Rhabditidae</taxon>
        <taxon>Peloderinae</taxon>
        <taxon>Caenorhabditis</taxon>
    </lineage>
</organism>
<feature type="transmembrane region" description="Helical" evidence="1">
    <location>
        <begin position="590"/>
        <end position="610"/>
    </location>
</feature>
<feature type="transmembrane region" description="Helical" evidence="1">
    <location>
        <begin position="123"/>
        <end position="143"/>
    </location>
</feature>
<name>A0A8S1HIE8_9PELO</name>
<feature type="transmembrane region" description="Helical" evidence="1">
    <location>
        <begin position="69"/>
        <end position="87"/>
    </location>
</feature>
<protein>
    <submittedName>
        <fullName evidence="2">Uncharacterized protein</fullName>
    </submittedName>
</protein>
<keyword evidence="1" id="KW-0472">Membrane</keyword>
<dbReference type="AlphaFoldDB" id="A0A8S1HIE8"/>
<evidence type="ECO:0000313" key="3">
    <source>
        <dbReference type="Proteomes" id="UP000835052"/>
    </source>
</evidence>
<dbReference type="Proteomes" id="UP000835052">
    <property type="component" value="Unassembled WGS sequence"/>
</dbReference>
<feature type="transmembrane region" description="Helical" evidence="1">
    <location>
        <begin position="163"/>
        <end position="182"/>
    </location>
</feature>
<evidence type="ECO:0000256" key="1">
    <source>
        <dbReference type="SAM" id="Phobius"/>
    </source>
</evidence>
<feature type="transmembrane region" description="Helical" evidence="1">
    <location>
        <begin position="518"/>
        <end position="540"/>
    </location>
</feature>
<dbReference type="EMBL" id="CAJGYM010000057">
    <property type="protein sequence ID" value="CAD6195524.1"/>
    <property type="molecule type" value="Genomic_DNA"/>
</dbReference>
<feature type="transmembrane region" description="Helical" evidence="1">
    <location>
        <begin position="368"/>
        <end position="394"/>
    </location>
</feature>
<feature type="transmembrane region" description="Helical" evidence="1">
    <location>
        <begin position="307"/>
        <end position="331"/>
    </location>
</feature>
<feature type="transmembrane region" description="Helical" evidence="1">
    <location>
        <begin position="203"/>
        <end position="220"/>
    </location>
</feature>
<keyword evidence="1" id="KW-1133">Transmembrane helix</keyword>
<feature type="transmembrane region" description="Helical" evidence="1">
    <location>
        <begin position="266"/>
        <end position="287"/>
    </location>
</feature>
<gene>
    <name evidence="2" type="ORF">CAUJ_LOCUS11443</name>
</gene>
<sequence>MLTEGRNLSLGLLAVGAVSTANALYATLTKPFSYFRHPEVINVHWISTIIIAAGLAPLLLRHKTIKSETVVVVVNVLSMCICVACFLADLLNIAIVNMRETVGASFIRIFIAEDETKTRERLAVYNTIDMILCAVGAVISFVIVRTRLTAFPTSHVNNGKRLMGFGLGLTILSSLRVANHVYERRMLVKMKQAVYIDMYTVDEFSWLVINLATAVIVILSSRGSRLINSCAYTLSGICIYPSFFYSWLNFRIMSASHTEFLTTKALISMALSFPHIACLLVVFLHFTSVMTHRESAQLSLQGLSRKIVIGFALAFFFLAVFMADLDFLAVYKKQYYRVLQGSELKITFLLAFMALFTSLSTLPQYAYISIAASLVVGVLTSNTTYMQILSFFYLRWNLKSAKDSPHLYYNLNKSATVGYAIDKYGLLETQKTDTICNLIALLLTFCYCAFAMHIARKHRPQPEIVSERPETTLSMSESEKLQTNGRIRNLGVVMLIGAFAVLFAAVVEFLSAESVHPIITLYVELYHVVLAIGIVSYALFQVLVSEHVSEHPLFSTSLLFLSAVVGLDIITQIDYRDTGEDLPFAWDIHVFVDFVSFYAHYLTIILLINLNPGPATTTSAELPTSFDNPLAAPFDEGEGYIQLRTTDVNELPNSFQTLDESVNN</sequence>
<accession>A0A8S1HIE8</accession>
<feature type="transmembrane region" description="Helical" evidence="1">
    <location>
        <begin position="552"/>
        <end position="570"/>
    </location>
</feature>
<proteinExistence type="predicted"/>
<feature type="transmembrane region" description="Helical" evidence="1">
    <location>
        <begin position="490"/>
        <end position="512"/>
    </location>
</feature>
<evidence type="ECO:0000313" key="2">
    <source>
        <dbReference type="EMBL" id="CAD6195524.1"/>
    </source>
</evidence>
<comment type="caution">
    <text evidence="2">The sequence shown here is derived from an EMBL/GenBank/DDBJ whole genome shotgun (WGS) entry which is preliminary data.</text>
</comment>
<keyword evidence="3" id="KW-1185">Reference proteome</keyword>
<keyword evidence="1" id="KW-0812">Transmembrane</keyword>